<dbReference type="Gene3D" id="3.10.260.10">
    <property type="entry name" value="Transcription regulator HTH, APSES-type DNA-binding domain"/>
    <property type="match status" value="1"/>
</dbReference>
<evidence type="ECO:0000256" key="1">
    <source>
        <dbReference type="ARBA" id="ARBA00022737"/>
    </source>
</evidence>
<dbReference type="SUPFAM" id="SSF48403">
    <property type="entry name" value="Ankyrin repeat"/>
    <property type="match status" value="1"/>
</dbReference>
<dbReference type="InterPro" id="IPR036770">
    <property type="entry name" value="Ankyrin_rpt-contain_sf"/>
</dbReference>
<protein>
    <submittedName>
        <fullName evidence="7">Transcriptional regulator swi6</fullName>
    </submittedName>
</protein>
<dbReference type="AlphaFoldDB" id="A0A9P6LW23"/>
<feature type="coiled-coil region" evidence="4">
    <location>
        <begin position="454"/>
        <end position="498"/>
    </location>
</feature>
<dbReference type="GO" id="GO:0033309">
    <property type="term" value="C:SBF transcription complex"/>
    <property type="evidence" value="ECO:0007669"/>
    <property type="project" value="TreeGrafter"/>
</dbReference>
<dbReference type="InterPro" id="IPR002110">
    <property type="entry name" value="Ankyrin_rpt"/>
</dbReference>
<dbReference type="GO" id="GO:0030907">
    <property type="term" value="C:MBF transcription complex"/>
    <property type="evidence" value="ECO:0007669"/>
    <property type="project" value="TreeGrafter"/>
</dbReference>
<evidence type="ECO:0000256" key="2">
    <source>
        <dbReference type="ARBA" id="ARBA00023043"/>
    </source>
</evidence>
<dbReference type="PANTHER" id="PTHR43828">
    <property type="entry name" value="ASPARAGINASE"/>
    <property type="match status" value="1"/>
</dbReference>
<dbReference type="SMART" id="SM00248">
    <property type="entry name" value="ANK"/>
    <property type="match status" value="2"/>
</dbReference>
<dbReference type="InterPro" id="IPR036887">
    <property type="entry name" value="HTH_APSES_sf"/>
</dbReference>
<dbReference type="GO" id="GO:0001228">
    <property type="term" value="F:DNA-binding transcription activator activity, RNA polymerase II-specific"/>
    <property type="evidence" value="ECO:0007669"/>
    <property type="project" value="UniProtKB-ARBA"/>
</dbReference>
<dbReference type="Proteomes" id="UP000738359">
    <property type="component" value="Unassembled WGS sequence"/>
</dbReference>
<keyword evidence="8" id="KW-1185">Reference proteome</keyword>
<evidence type="ECO:0000256" key="4">
    <source>
        <dbReference type="SAM" id="Coils"/>
    </source>
</evidence>
<name>A0A9P6LW23_MORAP</name>
<dbReference type="Gene3D" id="1.25.40.20">
    <property type="entry name" value="Ankyrin repeat-containing domain"/>
    <property type="match status" value="1"/>
</dbReference>
<evidence type="ECO:0000256" key="5">
    <source>
        <dbReference type="SAM" id="MobiDB-lite"/>
    </source>
</evidence>
<dbReference type="SMART" id="SM01252">
    <property type="entry name" value="KilA-N"/>
    <property type="match status" value="1"/>
</dbReference>
<dbReference type="PROSITE" id="PS51299">
    <property type="entry name" value="HTH_APSES"/>
    <property type="match status" value="1"/>
</dbReference>
<dbReference type="Pfam" id="PF13637">
    <property type="entry name" value="Ank_4"/>
    <property type="match status" value="1"/>
</dbReference>
<proteinExistence type="predicted"/>
<keyword evidence="1" id="KW-0677">Repeat</keyword>
<evidence type="ECO:0000313" key="8">
    <source>
        <dbReference type="Proteomes" id="UP000738359"/>
    </source>
</evidence>
<dbReference type="InterPro" id="IPR018004">
    <property type="entry name" value="KilA/APSES_HTH"/>
</dbReference>
<dbReference type="GO" id="GO:0003677">
    <property type="term" value="F:DNA binding"/>
    <property type="evidence" value="ECO:0007669"/>
    <property type="project" value="InterPro"/>
</dbReference>
<dbReference type="OrthoDB" id="6718656at2759"/>
<dbReference type="FunFam" id="3.10.260.10:FF:000001">
    <property type="entry name" value="APSES transcription factor (MbpA)"/>
    <property type="match status" value="1"/>
</dbReference>
<dbReference type="InterPro" id="IPR003163">
    <property type="entry name" value="Tscrpt_reg_HTH_APSES-type"/>
</dbReference>
<organism evidence="7 8">
    <name type="scientific">Mortierella alpina</name>
    <name type="common">Oleaginous fungus</name>
    <name type="synonym">Mortierella renispora</name>
    <dbReference type="NCBI Taxonomy" id="64518"/>
    <lineage>
        <taxon>Eukaryota</taxon>
        <taxon>Fungi</taxon>
        <taxon>Fungi incertae sedis</taxon>
        <taxon>Mucoromycota</taxon>
        <taxon>Mortierellomycotina</taxon>
        <taxon>Mortierellomycetes</taxon>
        <taxon>Mortierellales</taxon>
        <taxon>Mortierellaceae</taxon>
        <taxon>Mortierella</taxon>
    </lineage>
</organism>
<dbReference type="PANTHER" id="PTHR43828:SF3">
    <property type="entry name" value="CHROMO DOMAIN-CONTAINING PROTEIN"/>
    <property type="match status" value="1"/>
</dbReference>
<reference evidence="7" key="1">
    <citation type="journal article" date="2020" name="Fungal Divers.">
        <title>Resolving the Mortierellaceae phylogeny through synthesis of multi-gene phylogenetics and phylogenomics.</title>
        <authorList>
            <person name="Vandepol N."/>
            <person name="Liber J."/>
            <person name="Desiro A."/>
            <person name="Na H."/>
            <person name="Kennedy M."/>
            <person name="Barry K."/>
            <person name="Grigoriev I.V."/>
            <person name="Miller A.N."/>
            <person name="O'Donnell K."/>
            <person name="Stajich J.E."/>
            <person name="Bonito G."/>
        </authorList>
    </citation>
    <scope>NUCLEOTIDE SEQUENCE</scope>
    <source>
        <strain evidence="7">CK1249</strain>
    </source>
</reference>
<sequence length="645" mass="72533">MTSNVYTASYSGIPVYETICRGIAVMRRKNDSWLNATQILKVAGIEKGARTRILEHEILPGTHEKIQGGYGKYQGTWIPYQRGKDLAVTYKVEPILRALLNYNIPVGEVDTITPTKEMAKMKNREALKPTKVPASPRPSPSAKRARSTLEDMAMDHDGYDSARPESLMHAGDEEPLEGVEKYRSILMTTFLNDDASQIPSLLTGPSLPQDMDVDLIIDDQGHTALHWAAALARIQVLELLIQKQADVRRVNYNGESALVRAVIVTNNYDRQSFPHLLHILHNAIPLVDRKNRTLLHHIAIAAGIRGRGPASHYYMECLFEWIARNGGDFSSLIDVQDKNGDTALTITARIGDRYLAKFLIDVGANRDLENKVGLKAADFGVDGEPCGPYEKPFAQRVYTPGTGPLAEAPKEAQGVKRVKDLMTVVQKMLDELDAEFSQEILARNGQLKDTQNLLRTETQNLTEMRKSIKQCRQQALELEEAHHKIRNLELSLEEESHRTRNQRGYNSKLRTNDDIDALFDVRKPDGSFSNSNNNSSMSSLEIRQNNQLRERMAEKDVLELRSRVQAYRRHDEEFSRELAEAKSQTSANELQYKKVIAYCCKIPLDKVDDMVQPLTLAVESDGAGLDLTRVAGFMSRVKQQEAMAP</sequence>
<dbReference type="SUPFAM" id="SSF54616">
    <property type="entry name" value="DNA-binding domain of Mlu1-box binding protein MBP1"/>
    <property type="match status" value="1"/>
</dbReference>
<dbReference type="InterPro" id="IPR051642">
    <property type="entry name" value="SWI6-like"/>
</dbReference>
<feature type="domain" description="HTH APSES-type" evidence="6">
    <location>
        <begin position="5"/>
        <end position="114"/>
    </location>
</feature>
<gene>
    <name evidence="7" type="primary">SWI6_2</name>
    <name evidence="7" type="ORF">BGZ70_003650</name>
</gene>
<feature type="region of interest" description="Disordered" evidence="5">
    <location>
        <begin position="125"/>
        <end position="147"/>
    </location>
</feature>
<evidence type="ECO:0000313" key="7">
    <source>
        <dbReference type="EMBL" id="KAF9945718.1"/>
    </source>
</evidence>
<accession>A0A9P6LW23</accession>
<dbReference type="EMBL" id="JAAAHY010002018">
    <property type="protein sequence ID" value="KAF9945718.1"/>
    <property type="molecule type" value="Genomic_DNA"/>
</dbReference>
<evidence type="ECO:0000259" key="6">
    <source>
        <dbReference type="PROSITE" id="PS51299"/>
    </source>
</evidence>
<dbReference type="Pfam" id="PF04383">
    <property type="entry name" value="KilA-N"/>
    <property type="match status" value="1"/>
</dbReference>
<dbReference type="PROSITE" id="PS50088">
    <property type="entry name" value="ANK_REPEAT"/>
    <property type="match status" value="2"/>
</dbReference>
<comment type="caution">
    <text evidence="7">The sequence shown here is derived from an EMBL/GenBank/DDBJ whole genome shotgun (WGS) entry which is preliminary data.</text>
</comment>
<dbReference type="PROSITE" id="PS50297">
    <property type="entry name" value="ANK_REP_REGION"/>
    <property type="match status" value="2"/>
</dbReference>
<keyword evidence="2 3" id="KW-0040">ANK repeat</keyword>
<evidence type="ECO:0000256" key="3">
    <source>
        <dbReference type="PROSITE-ProRule" id="PRU00023"/>
    </source>
</evidence>
<feature type="repeat" description="ANK" evidence="3">
    <location>
        <begin position="339"/>
        <end position="371"/>
    </location>
</feature>
<keyword evidence="4" id="KW-0175">Coiled coil</keyword>
<feature type="repeat" description="ANK" evidence="3">
    <location>
        <begin position="220"/>
        <end position="252"/>
    </location>
</feature>